<name>A0A9D4GRL9_DREPO</name>
<dbReference type="GO" id="GO:0015074">
    <property type="term" value="P:DNA integration"/>
    <property type="evidence" value="ECO:0007669"/>
    <property type="project" value="InterPro"/>
</dbReference>
<sequence>MDLCELDGNHYLIIVEYFSNFIAVVPVKKDTRTSTILIHSKRNVARYGIMDTIISDKDNDHQFTNSELRDIIKK</sequence>
<accession>A0A9D4GRL9</accession>
<evidence type="ECO:0000313" key="3">
    <source>
        <dbReference type="Proteomes" id="UP000828390"/>
    </source>
</evidence>
<dbReference type="Proteomes" id="UP000828390">
    <property type="component" value="Unassembled WGS sequence"/>
</dbReference>
<feature type="domain" description="Integrase catalytic" evidence="1">
    <location>
        <begin position="1"/>
        <end position="74"/>
    </location>
</feature>
<evidence type="ECO:0000259" key="1">
    <source>
        <dbReference type="PROSITE" id="PS50994"/>
    </source>
</evidence>
<dbReference type="InterPro" id="IPR036397">
    <property type="entry name" value="RNaseH_sf"/>
</dbReference>
<dbReference type="GO" id="GO:0003676">
    <property type="term" value="F:nucleic acid binding"/>
    <property type="evidence" value="ECO:0007669"/>
    <property type="project" value="InterPro"/>
</dbReference>
<evidence type="ECO:0000313" key="2">
    <source>
        <dbReference type="EMBL" id="KAH3820215.1"/>
    </source>
</evidence>
<keyword evidence="3" id="KW-1185">Reference proteome</keyword>
<dbReference type="AlphaFoldDB" id="A0A9D4GRL9"/>
<reference evidence="2" key="2">
    <citation type="submission" date="2020-11" db="EMBL/GenBank/DDBJ databases">
        <authorList>
            <person name="McCartney M.A."/>
            <person name="Auch B."/>
            <person name="Kono T."/>
            <person name="Mallez S."/>
            <person name="Becker A."/>
            <person name="Gohl D.M."/>
            <person name="Silverstein K.A.T."/>
            <person name="Koren S."/>
            <person name="Bechman K.B."/>
            <person name="Herman A."/>
            <person name="Abrahante J.E."/>
            <person name="Garbe J."/>
        </authorList>
    </citation>
    <scope>NUCLEOTIDE SEQUENCE</scope>
    <source>
        <strain evidence="2">Duluth1</strain>
        <tissue evidence="2">Whole animal</tissue>
    </source>
</reference>
<dbReference type="Gene3D" id="3.30.420.10">
    <property type="entry name" value="Ribonuclease H-like superfamily/Ribonuclease H"/>
    <property type="match status" value="1"/>
</dbReference>
<organism evidence="2 3">
    <name type="scientific">Dreissena polymorpha</name>
    <name type="common">Zebra mussel</name>
    <name type="synonym">Mytilus polymorpha</name>
    <dbReference type="NCBI Taxonomy" id="45954"/>
    <lineage>
        <taxon>Eukaryota</taxon>
        <taxon>Metazoa</taxon>
        <taxon>Spiralia</taxon>
        <taxon>Lophotrochozoa</taxon>
        <taxon>Mollusca</taxon>
        <taxon>Bivalvia</taxon>
        <taxon>Autobranchia</taxon>
        <taxon>Heteroconchia</taxon>
        <taxon>Euheterodonta</taxon>
        <taxon>Imparidentia</taxon>
        <taxon>Neoheterodontei</taxon>
        <taxon>Myida</taxon>
        <taxon>Dreissenoidea</taxon>
        <taxon>Dreissenidae</taxon>
        <taxon>Dreissena</taxon>
    </lineage>
</organism>
<dbReference type="InterPro" id="IPR001584">
    <property type="entry name" value="Integrase_cat-core"/>
</dbReference>
<reference evidence="2" key="1">
    <citation type="journal article" date="2019" name="bioRxiv">
        <title>The Genome of the Zebra Mussel, Dreissena polymorpha: A Resource for Invasive Species Research.</title>
        <authorList>
            <person name="McCartney M.A."/>
            <person name="Auch B."/>
            <person name="Kono T."/>
            <person name="Mallez S."/>
            <person name="Zhang Y."/>
            <person name="Obille A."/>
            <person name="Becker A."/>
            <person name="Abrahante J.E."/>
            <person name="Garbe J."/>
            <person name="Badalamenti J.P."/>
            <person name="Herman A."/>
            <person name="Mangelson H."/>
            <person name="Liachko I."/>
            <person name="Sullivan S."/>
            <person name="Sone E.D."/>
            <person name="Koren S."/>
            <person name="Silverstein K.A.T."/>
            <person name="Beckman K.B."/>
            <person name="Gohl D.M."/>
        </authorList>
    </citation>
    <scope>NUCLEOTIDE SEQUENCE</scope>
    <source>
        <strain evidence="2">Duluth1</strain>
        <tissue evidence="2">Whole animal</tissue>
    </source>
</reference>
<gene>
    <name evidence="2" type="ORF">DPMN_121959</name>
</gene>
<proteinExistence type="predicted"/>
<dbReference type="SUPFAM" id="SSF53098">
    <property type="entry name" value="Ribonuclease H-like"/>
    <property type="match status" value="1"/>
</dbReference>
<dbReference type="InterPro" id="IPR012337">
    <property type="entry name" value="RNaseH-like_sf"/>
</dbReference>
<protein>
    <recommendedName>
        <fullName evidence="1">Integrase catalytic domain-containing protein</fullName>
    </recommendedName>
</protein>
<comment type="caution">
    <text evidence="2">The sequence shown here is derived from an EMBL/GenBank/DDBJ whole genome shotgun (WGS) entry which is preliminary data.</text>
</comment>
<dbReference type="PROSITE" id="PS50994">
    <property type="entry name" value="INTEGRASE"/>
    <property type="match status" value="1"/>
</dbReference>
<dbReference type="EMBL" id="JAIWYP010000005">
    <property type="protein sequence ID" value="KAH3820215.1"/>
    <property type="molecule type" value="Genomic_DNA"/>
</dbReference>